<sequence length="346" mass="38644">MSENLSLLQVNISKLQHLTTTSGLRTFDQEVPLQCWTDELGRLRVAAQLVSFLHSQNLLGTRSRPSSIGGQIQTLLRNIDDLVTDLDGIVSGDGDAEILPPTQDDHDGLYYMTEMQEIHLSLARTVSDLYQLTAAGRVSTQLIPPPLSNASPGGEPDGTVVLDHRPAMQKIDDGQDGKRQGKQRTLAVYERPFAQIGRAVLDWVRQEAASSLSYLPRSSDAQTSVTDGQPRWEHQRTPHREETEGFGRVQFTERKPDQLAKSAKSIQGDTQTTQLDMAIMRQRAYQREINVVRAEMIEQGKRKRPSPSEQARDPSVEDLKAQLQRLVARLNEIEEEIQTLSNGMAS</sequence>
<keyword evidence="3" id="KW-1185">Reference proteome</keyword>
<reference evidence="2" key="1">
    <citation type="submission" date="2021-01" db="EMBL/GenBank/DDBJ databases">
        <authorList>
            <consortium name="Aspergillus puulaauensis MK2 genome sequencing consortium"/>
            <person name="Kazuki M."/>
            <person name="Futagami T."/>
        </authorList>
    </citation>
    <scope>NUCLEOTIDE SEQUENCE</scope>
    <source>
        <strain evidence="2">MK2</strain>
    </source>
</reference>
<dbReference type="OrthoDB" id="6133115at2759"/>
<evidence type="ECO:0000313" key="2">
    <source>
        <dbReference type="EMBL" id="BCS25202.1"/>
    </source>
</evidence>
<accession>A0A7R7XPV4</accession>
<feature type="compositionally biased region" description="Basic and acidic residues" evidence="1">
    <location>
        <begin position="230"/>
        <end position="243"/>
    </location>
</feature>
<organism evidence="2 3">
    <name type="scientific">Aspergillus puulaauensis</name>
    <dbReference type="NCBI Taxonomy" id="1220207"/>
    <lineage>
        <taxon>Eukaryota</taxon>
        <taxon>Fungi</taxon>
        <taxon>Dikarya</taxon>
        <taxon>Ascomycota</taxon>
        <taxon>Pezizomycotina</taxon>
        <taxon>Eurotiomycetes</taxon>
        <taxon>Eurotiomycetidae</taxon>
        <taxon>Eurotiales</taxon>
        <taxon>Aspergillaceae</taxon>
        <taxon>Aspergillus</taxon>
    </lineage>
</organism>
<dbReference type="RefSeq" id="XP_041557396.1">
    <property type="nucleotide sequence ID" value="XM_041704853.1"/>
</dbReference>
<dbReference type="AlphaFoldDB" id="A0A7R7XPV4"/>
<dbReference type="EMBL" id="AP024446">
    <property type="protein sequence ID" value="BCS25202.1"/>
    <property type="molecule type" value="Genomic_DNA"/>
</dbReference>
<feature type="region of interest" description="Disordered" evidence="1">
    <location>
        <begin position="213"/>
        <end position="243"/>
    </location>
</feature>
<proteinExistence type="predicted"/>
<gene>
    <name evidence="2" type="ORF">APUU_41646A</name>
</gene>
<evidence type="ECO:0000313" key="3">
    <source>
        <dbReference type="Proteomes" id="UP000654913"/>
    </source>
</evidence>
<dbReference type="Proteomes" id="UP000654913">
    <property type="component" value="Chromosome 4"/>
</dbReference>
<name>A0A7R7XPV4_9EURO</name>
<dbReference type="GeneID" id="64975207"/>
<reference evidence="2" key="2">
    <citation type="submission" date="2021-02" db="EMBL/GenBank/DDBJ databases">
        <title>Aspergillus puulaauensis MK2 genome sequence.</title>
        <authorList>
            <person name="Futagami T."/>
            <person name="Mori K."/>
            <person name="Kadooka C."/>
            <person name="Tanaka T."/>
        </authorList>
    </citation>
    <scope>NUCLEOTIDE SEQUENCE</scope>
    <source>
        <strain evidence="2">MK2</strain>
    </source>
</reference>
<dbReference type="KEGG" id="apuu:APUU_41646A"/>
<protein>
    <submittedName>
        <fullName evidence="2">Uncharacterized protein</fullName>
    </submittedName>
</protein>
<feature type="region of interest" description="Disordered" evidence="1">
    <location>
        <begin position="297"/>
        <end position="318"/>
    </location>
</feature>
<evidence type="ECO:0000256" key="1">
    <source>
        <dbReference type="SAM" id="MobiDB-lite"/>
    </source>
</evidence>